<evidence type="ECO:0000256" key="4">
    <source>
        <dbReference type="ARBA" id="ARBA00022692"/>
    </source>
</evidence>
<organism evidence="15 16">
    <name type="scientific">Nicrophorus vespilloides</name>
    <name type="common">Boreal carrion beetle</name>
    <dbReference type="NCBI Taxonomy" id="110193"/>
    <lineage>
        <taxon>Eukaryota</taxon>
        <taxon>Metazoa</taxon>
        <taxon>Ecdysozoa</taxon>
        <taxon>Arthropoda</taxon>
        <taxon>Hexapoda</taxon>
        <taxon>Insecta</taxon>
        <taxon>Pterygota</taxon>
        <taxon>Neoptera</taxon>
        <taxon>Endopterygota</taxon>
        <taxon>Coleoptera</taxon>
        <taxon>Polyphaga</taxon>
        <taxon>Staphyliniformia</taxon>
        <taxon>Silphidae</taxon>
        <taxon>Nicrophorinae</taxon>
        <taxon>Nicrophorus</taxon>
    </lineage>
</organism>
<feature type="transmembrane region" description="Helical" evidence="13">
    <location>
        <begin position="60"/>
        <end position="81"/>
    </location>
</feature>
<evidence type="ECO:0000313" key="16">
    <source>
        <dbReference type="RefSeq" id="XP_017779244.1"/>
    </source>
</evidence>
<dbReference type="InterPro" id="IPR015876">
    <property type="entry name" value="Acyl-CoA_DS"/>
</dbReference>
<feature type="transmembrane region" description="Helical" evidence="13">
    <location>
        <begin position="179"/>
        <end position="197"/>
    </location>
</feature>
<evidence type="ECO:0000256" key="7">
    <source>
        <dbReference type="ARBA" id="ARBA00023002"/>
    </source>
</evidence>
<gene>
    <name evidence="16" type="primary">LOC108564667</name>
</gene>
<keyword evidence="5" id="KW-0276">Fatty acid metabolism</keyword>
<dbReference type="GeneID" id="108564667"/>
<dbReference type="PANTHER" id="PTHR11351:SF31">
    <property type="entry name" value="DESATURASE 1, ISOFORM A-RELATED"/>
    <property type="match status" value="1"/>
</dbReference>
<comment type="cofactor">
    <cofactor evidence="12">
        <name>Fe(2+)</name>
        <dbReference type="ChEBI" id="CHEBI:29033"/>
    </cofactor>
</comment>
<dbReference type="Proteomes" id="UP000695000">
    <property type="component" value="Unplaced"/>
</dbReference>
<evidence type="ECO:0000256" key="3">
    <source>
        <dbReference type="ARBA" id="ARBA00022516"/>
    </source>
</evidence>
<keyword evidence="8" id="KW-0408">Iron</keyword>
<dbReference type="RefSeq" id="XP_017779244.1">
    <property type="nucleotide sequence ID" value="XM_017923755.1"/>
</dbReference>
<evidence type="ECO:0000256" key="10">
    <source>
        <dbReference type="ARBA" id="ARBA00023136"/>
    </source>
</evidence>
<sequence length="322" mass="37557">MATKKQEELSRIGQNLLGYSKSSYRWEVVWKNVIIFSVLHALALRGLYLYIFKAKIETMIFFWMYSWLGGFGITAGAHRLWSHRSYKAKTPLRYCLAAFQCIAVQNHLYEWCRDHRVHHKFSETDADPHNAKRGFFFSHIGWLLLRKHPDVREKGKFIDMSDIAEDPVIKIQKKYYTPLVVLFRILVPLYVDCYLLGEKLGTAFYVMVVLSYIYSLHVTWLVNSAAHLFGNKPYDQSINPSQNRWVSIASLGEGWHNFHHVFPWDYKANELPFTSNWTTRFIHFWAALGQAYDLKSVSAELIKQRATRTGDGSLFKSATTVQ</sequence>
<keyword evidence="11 12" id="KW-0275">Fatty acid biosynthesis</keyword>
<evidence type="ECO:0000313" key="15">
    <source>
        <dbReference type="Proteomes" id="UP000695000"/>
    </source>
</evidence>
<evidence type="ECO:0000256" key="2">
    <source>
        <dbReference type="ARBA" id="ARBA00009295"/>
    </source>
</evidence>
<keyword evidence="15" id="KW-1185">Reference proteome</keyword>
<evidence type="ECO:0000259" key="14">
    <source>
        <dbReference type="Pfam" id="PF00487"/>
    </source>
</evidence>
<keyword evidence="9" id="KW-0443">Lipid metabolism</keyword>
<comment type="similarity">
    <text evidence="2 12">Belongs to the fatty acid desaturase type 1 family.</text>
</comment>
<keyword evidence="4 12" id="KW-0812">Transmembrane</keyword>
<evidence type="ECO:0000256" key="13">
    <source>
        <dbReference type="SAM" id="Phobius"/>
    </source>
</evidence>
<evidence type="ECO:0000256" key="1">
    <source>
        <dbReference type="ARBA" id="ARBA00004141"/>
    </source>
</evidence>
<evidence type="ECO:0000256" key="9">
    <source>
        <dbReference type="ARBA" id="ARBA00023098"/>
    </source>
</evidence>
<dbReference type="CDD" id="cd03505">
    <property type="entry name" value="Delta9-FADS-like"/>
    <property type="match status" value="1"/>
</dbReference>
<comment type="domain">
    <text evidence="12">The histidine box domains are involved in binding the catalytic metal ions.</text>
</comment>
<keyword evidence="10 13" id="KW-0472">Membrane</keyword>
<evidence type="ECO:0000256" key="6">
    <source>
        <dbReference type="ARBA" id="ARBA00022989"/>
    </source>
</evidence>
<feature type="transmembrane region" description="Helical" evidence="13">
    <location>
        <begin position="28"/>
        <end position="48"/>
    </location>
</feature>
<evidence type="ECO:0000256" key="12">
    <source>
        <dbReference type="RuleBase" id="RU000581"/>
    </source>
</evidence>
<feature type="domain" description="Fatty acid desaturase" evidence="14">
    <location>
        <begin position="61"/>
        <end position="267"/>
    </location>
</feature>
<protein>
    <submittedName>
        <fullName evidence="16">Stearoyl-CoA desaturase 5-like</fullName>
    </submittedName>
</protein>
<comment type="subcellular location">
    <subcellularLocation>
        <location evidence="1">Membrane</location>
        <topology evidence="1">Multi-pass membrane protein</topology>
    </subcellularLocation>
</comment>
<keyword evidence="7 12" id="KW-0560">Oxidoreductase</keyword>
<feature type="transmembrane region" description="Helical" evidence="13">
    <location>
        <begin position="203"/>
        <end position="222"/>
    </location>
</feature>
<reference evidence="16" key="1">
    <citation type="submission" date="2025-08" db="UniProtKB">
        <authorList>
            <consortium name="RefSeq"/>
        </authorList>
    </citation>
    <scope>IDENTIFICATION</scope>
    <source>
        <tissue evidence="16">Whole Larva</tissue>
    </source>
</reference>
<dbReference type="PANTHER" id="PTHR11351">
    <property type="entry name" value="ACYL-COA DESATURASE"/>
    <property type="match status" value="1"/>
</dbReference>
<name>A0ABM1MXE4_NICVS</name>
<evidence type="ECO:0000256" key="8">
    <source>
        <dbReference type="ARBA" id="ARBA00023004"/>
    </source>
</evidence>
<dbReference type="PRINTS" id="PR00075">
    <property type="entry name" value="FACDDSATRASE"/>
</dbReference>
<keyword evidence="6 13" id="KW-1133">Transmembrane helix</keyword>
<dbReference type="Pfam" id="PF00487">
    <property type="entry name" value="FA_desaturase"/>
    <property type="match status" value="1"/>
</dbReference>
<evidence type="ECO:0000256" key="5">
    <source>
        <dbReference type="ARBA" id="ARBA00022832"/>
    </source>
</evidence>
<proteinExistence type="inferred from homology"/>
<dbReference type="InterPro" id="IPR005804">
    <property type="entry name" value="FA_desaturase_dom"/>
</dbReference>
<keyword evidence="3 12" id="KW-0444">Lipid biosynthesis</keyword>
<evidence type="ECO:0000256" key="11">
    <source>
        <dbReference type="ARBA" id="ARBA00023160"/>
    </source>
</evidence>
<accession>A0ABM1MXE4</accession>